<proteinExistence type="predicted"/>
<feature type="signal peptide" evidence="1">
    <location>
        <begin position="1"/>
        <end position="25"/>
    </location>
</feature>
<evidence type="ECO:0000313" key="2">
    <source>
        <dbReference type="EMBL" id="TCL39828.1"/>
    </source>
</evidence>
<sequence length="119" mass="14168">MNRQFFLQAIVFSILFMLFSAHAFAGTAAGTVVYVRENFYVVETDRGYSVMEWYQEKDPEEGDKVSGTFDHPGLQQLYNETAKREFKVWIYDYWLTEEKAHEVLKQRGVKEWRAPFRHD</sequence>
<dbReference type="Proteomes" id="UP000295063">
    <property type="component" value="Unassembled WGS sequence"/>
</dbReference>
<evidence type="ECO:0000256" key="1">
    <source>
        <dbReference type="SAM" id="SignalP"/>
    </source>
</evidence>
<feature type="chain" id="PRO_5020633706" evidence="1">
    <location>
        <begin position="26"/>
        <end position="119"/>
    </location>
</feature>
<name>A0A4R1Q2X7_9FIRM</name>
<keyword evidence="1" id="KW-0732">Signal</keyword>
<evidence type="ECO:0000313" key="3">
    <source>
        <dbReference type="Proteomes" id="UP000295063"/>
    </source>
</evidence>
<organism evidence="2 3">
    <name type="scientific">Anaerospora hongkongensis</name>
    <dbReference type="NCBI Taxonomy" id="244830"/>
    <lineage>
        <taxon>Bacteria</taxon>
        <taxon>Bacillati</taxon>
        <taxon>Bacillota</taxon>
        <taxon>Negativicutes</taxon>
        <taxon>Selenomonadales</taxon>
        <taxon>Sporomusaceae</taxon>
        <taxon>Anaerospora</taxon>
    </lineage>
</organism>
<dbReference type="AlphaFoldDB" id="A0A4R1Q2X7"/>
<protein>
    <submittedName>
        <fullName evidence="2">Uncharacterized protein</fullName>
    </submittedName>
</protein>
<reference evidence="2 3" key="1">
    <citation type="submission" date="2019-03" db="EMBL/GenBank/DDBJ databases">
        <title>Genomic Encyclopedia of Type Strains, Phase IV (KMG-IV): sequencing the most valuable type-strain genomes for metagenomic binning, comparative biology and taxonomic classification.</title>
        <authorList>
            <person name="Goeker M."/>
        </authorList>
    </citation>
    <scope>NUCLEOTIDE SEQUENCE [LARGE SCALE GENOMIC DNA]</scope>
    <source>
        <strain evidence="2 3">DSM 15969</strain>
    </source>
</reference>
<comment type="caution">
    <text evidence="2">The sequence shown here is derived from an EMBL/GenBank/DDBJ whole genome shotgun (WGS) entry which is preliminary data.</text>
</comment>
<gene>
    <name evidence="2" type="ORF">EV210_10123</name>
</gene>
<dbReference type="RefSeq" id="WP_132073776.1">
    <property type="nucleotide sequence ID" value="NZ_DAIMLW010000117.1"/>
</dbReference>
<keyword evidence="3" id="KW-1185">Reference proteome</keyword>
<dbReference type="OrthoDB" id="9256011at2"/>
<accession>A0A4R1Q2X7</accession>
<dbReference type="EMBL" id="SLUI01000001">
    <property type="protein sequence ID" value="TCL39828.1"/>
    <property type="molecule type" value="Genomic_DNA"/>
</dbReference>